<evidence type="ECO:0000256" key="5">
    <source>
        <dbReference type="ARBA" id="ARBA00023002"/>
    </source>
</evidence>
<name>A0A0G4IAQ4_9ALVE</name>
<dbReference type="PhylomeDB" id="A0A0G4IAQ4"/>
<dbReference type="GO" id="GO:0071949">
    <property type="term" value="F:FAD binding"/>
    <property type="evidence" value="ECO:0007669"/>
    <property type="project" value="InterPro"/>
</dbReference>
<comment type="cofactor">
    <cofactor evidence="1">
        <name>FAD</name>
        <dbReference type="ChEBI" id="CHEBI:57692"/>
    </cofactor>
</comment>
<evidence type="ECO:0000256" key="1">
    <source>
        <dbReference type="ARBA" id="ARBA00001974"/>
    </source>
</evidence>
<keyword evidence="4" id="KW-0521">NADP</keyword>
<keyword evidence="6" id="KW-0503">Monooxygenase</keyword>
<evidence type="ECO:0000313" key="8">
    <source>
        <dbReference type="EMBL" id="CEM54237.1"/>
    </source>
</evidence>
<evidence type="ECO:0000256" key="6">
    <source>
        <dbReference type="ARBA" id="ARBA00023033"/>
    </source>
</evidence>
<keyword evidence="3" id="KW-0274">FAD</keyword>
<dbReference type="SUPFAM" id="SSF51905">
    <property type="entry name" value="FAD/NAD(P)-binding domain"/>
    <property type="match status" value="1"/>
</dbReference>
<gene>
    <name evidence="8" type="ORF">Cvel_12615</name>
</gene>
<accession>A0A0G4IAQ4</accession>
<organism evidence="8">
    <name type="scientific">Chromera velia CCMP2878</name>
    <dbReference type="NCBI Taxonomy" id="1169474"/>
    <lineage>
        <taxon>Eukaryota</taxon>
        <taxon>Sar</taxon>
        <taxon>Alveolata</taxon>
        <taxon>Colpodellida</taxon>
        <taxon>Chromeraceae</taxon>
        <taxon>Chromera</taxon>
    </lineage>
</organism>
<dbReference type="InterPro" id="IPR036188">
    <property type="entry name" value="FAD/NAD-bd_sf"/>
</dbReference>
<dbReference type="InterPro" id="IPR002938">
    <property type="entry name" value="FAD-bd"/>
</dbReference>
<dbReference type="VEuPathDB" id="CryptoDB:Cvel_12615"/>
<dbReference type="Gene3D" id="3.50.50.60">
    <property type="entry name" value="FAD/NAD(P)-binding domain"/>
    <property type="match status" value="1"/>
</dbReference>
<evidence type="ECO:0000259" key="7">
    <source>
        <dbReference type="Pfam" id="PF01494"/>
    </source>
</evidence>
<feature type="domain" description="FAD-binding" evidence="7">
    <location>
        <begin position="166"/>
        <end position="358"/>
    </location>
</feature>
<dbReference type="EMBL" id="CDMZ01005768">
    <property type="protein sequence ID" value="CEM54237.1"/>
    <property type="molecule type" value="Genomic_DNA"/>
</dbReference>
<dbReference type="AlphaFoldDB" id="A0A0G4IAQ4"/>
<sequence length="488" mass="54103">MSKFAIIGGGPVGLLTASGLARRGFSVDVYEGRPSIDQKVEESYPIGVNLRGLQALECVDPQLRKDVEESGRVIDSWNIYGGKRMVAQVKSGACWSQSRYQVTKVIYDYATSSAVKGRVRVHFDKRLKDIDFSEVEGSGGDLKEKGVVHFYDGTSVEVGGDTGVTLIAADGSMSNVRKALVRYTAERAEAKGEGAEVERVQEDLVPWNTSFRVLFVDKETPDLDEKIHYIFGGAYTAVVGNGTQWALVPSCKTAAHLRDEWADWYFSEDPTEENVQKLKEYVKERCWPFEDVDRFFSEDELKAWFSRRIFTGALTRVSKLTYGGFVLLMGDAAHGVYPATGEGINGGMEDVRVLMETLDSHRVKVKEGGSPTEAASLREAMASYAETRQPDVDALHQLARKILSMSVGSTLERRVGLTESILYSIGQRVGLSGPNEAELRYGEPSTKELMKYSEVWKKAQKSSGWARGLAKFFIWPFTKREEGVAIAS</sequence>
<dbReference type="Pfam" id="PF01494">
    <property type="entry name" value="FAD_binding_3"/>
    <property type="match status" value="1"/>
</dbReference>
<keyword evidence="5" id="KW-0560">Oxidoreductase</keyword>
<dbReference type="Pfam" id="PF13450">
    <property type="entry name" value="NAD_binding_8"/>
    <property type="match status" value="1"/>
</dbReference>
<evidence type="ECO:0000256" key="4">
    <source>
        <dbReference type="ARBA" id="ARBA00022857"/>
    </source>
</evidence>
<dbReference type="PANTHER" id="PTHR46028">
    <property type="entry name" value="KYNURENINE 3-MONOOXYGENASE"/>
    <property type="match status" value="1"/>
</dbReference>
<evidence type="ECO:0000256" key="2">
    <source>
        <dbReference type="ARBA" id="ARBA00022630"/>
    </source>
</evidence>
<dbReference type="PRINTS" id="PR00420">
    <property type="entry name" value="RNGMNOXGNASE"/>
</dbReference>
<reference evidence="8" key="1">
    <citation type="submission" date="2014-11" db="EMBL/GenBank/DDBJ databases">
        <authorList>
            <person name="Otto D Thomas"/>
            <person name="Naeem Raeece"/>
        </authorList>
    </citation>
    <scope>NUCLEOTIDE SEQUENCE</scope>
</reference>
<keyword evidence="2" id="KW-0285">Flavoprotein</keyword>
<dbReference type="PANTHER" id="PTHR46028:SF2">
    <property type="entry name" value="KYNURENINE 3-MONOOXYGENASE"/>
    <property type="match status" value="1"/>
</dbReference>
<protein>
    <recommendedName>
        <fullName evidence="7">FAD-binding domain-containing protein</fullName>
    </recommendedName>
</protein>
<dbReference type="GO" id="GO:0004502">
    <property type="term" value="F:kynurenine 3-monooxygenase activity"/>
    <property type="evidence" value="ECO:0007669"/>
    <property type="project" value="TreeGrafter"/>
</dbReference>
<dbReference type="GO" id="GO:0070189">
    <property type="term" value="P:kynurenine metabolic process"/>
    <property type="evidence" value="ECO:0007669"/>
    <property type="project" value="TreeGrafter"/>
</dbReference>
<evidence type="ECO:0000256" key="3">
    <source>
        <dbReference type="ARBA" id="ARBA00022827"/>
    </source>
</evidence>
<proteinExistence type="predicted"/>